<reference evidence="1 2" key="1">
    <citation type="journal article" date="2024" name="BMC Genomics">
        <title>De novo assembly and annotation of Popillia japonica's genome with initial clues to its potential as an invasive pest.</title>
        <authorList>
            <person name="Cucini C."/>
            <person name="Boschi S."/>
            <person name="Funari R."/>
            <person name="Cardaioli E."/>
            <person name="Iannotti N."/>
            <person name="Marturano G."/>
            <person name="Paoli F."/>
            <person name="Bruttini M."/>
            <person name="Carapelli A."/>
            <person name="Frati F."/>
            <person name="Nardi F."/>
        </authorList>
    </citation>
    <scope>NUCLEOTIDE SEQUENCE [LARGE SCALE GENOMIC DNA]</scope>
    <source>
        <strain evidence="1">DMR45628</strain>
    </source>
</reference>
<accession>A0AAW1MJ32</accession>
<proteinExistence type="predicted"/>
<organism evidence="1 2">
    <name type="scientific">Popillia japonica</name>
    <name type="common">Japanese beetle</name>
    <dbReference type="NCBI Taxonomy" id="7064"/>
    <lineage>
        <taxon>Eukaryota</taxon>
        <taxon>Metazoa</taxon>
        <taxon>Ecdysozoa</taxon>
        <taxon>Arthropoda</taxon>
        <taxon>Hexapoda</taxon>
        <taxon>Insecta</taxon>
        <taxon>Pterygota</taxon>
        <taxon>Neoptera</taxon>
        <taxon>Endopterygota</taxon>
        <taxon>Coleoptera</taxon>
        <taxon>Polyphaga</taxon>
        <taxon>Scarabaeiformia</taxon>
        <taxon>Scarabaeidae</taxon>
        <taxon>Rutelinae</taxon>
        <taxon>Popillia</taxon>
    </lineage>
</organism>
<evidence type="ECO:0000313" key="2">
    <source>
        <dbReference type="Proteomes" id="UP001458880"/>
    </source>
</evidence>
<keyword evidence="2" id="KW-1185">Reference proteome</keyword>
<gene>
    <name evidence="1" type="ORF">QE152_g5875</name>
</gene>
<dbReference type="EMBL" id="JASPKY010000037">
    <property type="protein sequence ID" value="KAK9746827.1"/>
    <property type="molecule type" value="Genomic_DNA"/>
</dbReference>
<evidence type="ECO:0000313" key="1">
    <source>
        <dbReference type="EMBL" id="KAK9746827.1"/>
    </source>
</evidence>
<dbReference type="Proteomes" id="UP001458880">
    <property type="component" value="Unassembled WGS sequence"/>
</dbReference>
<name>A0AAW1MJ32_POPJA</name>
<protein>
    <submittedName>
        <fullName evidence="1">Uncharacterized protein</fullName>
    </submittedName>
</protein>
<dbReference type="AlphaFoldDB" id="A0AAW1MJ32"/>
<sequence length="147" mass="16162">MISISLLLPTHLLIIVYEIGYAATILDKLISGALVPCLNALSEQRKPSPQELVSKFSTKGSSLMRTYKNFPCSCFSESIKTHIYDGPLYTFRGACGILQPCYYAVSSEPVAYTFRGACGILQPCYYAVSSEPKRSSNSLEAKTPLIF</sequence>
<comment type="caution">
    <text evidence="1">The sequence shown here is derived from an EMBL/GenBank/DDBJ whole genome shotgun (WGS) entry which is preliminary data.</text>
</comment>